<dbReference type="EMBL" id="CP112866">
    <property type="protein sequence ID" value="UZW20547.1"/>
    <property type="molecule type" value="Genomic_DNA"/>
</dbReference>
<keyword evidence="3" id="KW-1185">Reference proteome</keyword>
<sequence>MLKLNPSQQRNRPGRRVAGNGVASWSQTRTMRPVWRYRRFARQAPVLKVIFTPLVHFSAARIRQYFAVIQQMDALKAQEKTRFEEIHRDT</sequence>
<proteinExistence type="predicted"/>
<evidence type="ECO:0000313" key="2">
    <source>
        <dbReference type="EMBL" id="UZW20547.1"/>
    </source>
</evidence>
<feature type="region of interest" description="Disordered" evidence="1">
    <location>
        <begin position="1"/>
        <end position="25"/>
    </location>
</feature>
<reference evidence="2" key="1">
    <citation type="submission" date="2022-11" db="EMBL/GenBank/DDBJ databases">
        <title>Taxonomic description of a new Pseudomonas species.</title>
        <authorList>
            <person name="Tambong J.T."/>
        </authorList>
    </citation>
    <scope>NUCLEOTIDE SEQUENCE</scope>
    <source>
        <strain evidence="2">S1Bt42</strain>
    </source>
</reference>
<dbReference type="Proteomes" id="UP001164116">
    <property type="component" value="Chromosome"/>
</dbReference>
<evidence type="ECO:0000256" key="1">
    <source>
        <dbReference type="SAM" id="MobiDB-lite"/>
    </source>
</evidence>
<gene>
    <name evidence="2" type="ORF">OSC50_09490</name>
</gene>
<accession>A0ABY6QKQ6</accession>
<evidence type="ECO:0000313" key="3">
    <source>
        <dbReference type="Proteomes" id="UP001164116"/>
    </source>
</evidence>
<protein>
    <submittedName>
        <fullName evidence="2">Uncharacterized protein</fullName>
    </submittedName>
</protein>
<feature type="compositionally biased region" description="Polar residues" evidence="1">
    <location>
        <begin position="1"/>
        <end position="11"/>
    </location>
</feature>
<dbReference type="RefSeq" id="WP_181076638.1">
    <property type="nucleotide sequence ID" value="NZ_CP112866.1"/>
</dbReference>
<name>A0ABY6QKQ6_9PSED</name>
<organism evidence="2 3">
    <name type="scientific">Pseudomonas quebecensis</name>
    <dbReference type="NCBI Taxonomy" id="2995174"/>
    <lineage>
        <taxon>Bacteria</taxon>
        <taxon>Pseudomonadati</taxon>
        <taxon>Pseudomonadota</taxon>
        <taxon>Gammaproteobacteria</taxon>
        <taxon>Pseudomonadales</taxon>
        <taxon>Pseudomonadaceae</taxon>
        <taxon>Pseudomonas</taxon>
    </lineage>
</organism>